<evidence type="ECO:0000256" key="3">
    <source>
        <dbReference type="ARBA" id="ARBA00022679"/>
    </source>
</evidence>
<dbReference type="Pfam" id="PF01467">
    <property type="entry name" value="CTP_transf_like"/>
    <property type="match status" value="1"/>
</dbReference>
<keyword evidence="2" id="KW-0662">Pyridine nucleotide biosynthesis</keyword>
<accession>A0AAE9JR75</accession>
<dbReference type="FunFam" id="3.30.200.20:FF:000553">
    <property type="entry name" value="Mitogen-activated protein kinase"/>
    <property type="match status" value="1"/>
</dbReference>
<evidence type="ECO:0000256" key="6">
    <source>
        <dbReference type="ARBA" id="ARBA00022840"/>
    </source>
</evidence>
<dbReference type="InterPro" id="IPR014729">
    <property type="entry name" value="Rossmann-like_a/b/a_fold"/>
</dbReference>
<dbReference type="Proteomes" id="UP000829354">
    <property type="component" value="Chromosome X"/>
</dbReference>
<evidence type="ECO:0000259" key="9">
    <source>
        <dbReference type="PROSITE" id="PS50011"/>
    </source>
</evidence>
<dbReference type="InterPro" id="IPR011009">
    <property type="entry name" value="Kinase-like_dom_sf"/>
</dbReference>
<reference evidence="10 11" key="1">
    <citation type="submission" date="2022-04" db="EMBL/GenBank/DDBJ databases">
        <title>Chromosome-level reference genomes for two strains of Caenorhabditis briggsae: an improved platform for comparative genomics.</title>
        <authorList>
            <person name="Stevens L."/>
            <person name="Andersen E."/>
        </authorList>
    </citation>
    <scope>NUCLEOTIDE SEQUENCE [LARGE SCALE GENOMIC DNA]</scope>
    <source>
        <strain evidence="10">VX34</strain>
        <tissue evidence="10">Whole-organism</tissue>
    </source>
</reference>
<dbReference type="PROSITE" id="PS50011">
    <property type="entry name" value="PROTEIN_KINASE_DOM"/>
    <property type="match status" value="1"/>
</dbReference>
<dbReference type="SUPFAM" id="SSF52374">
    <property type="entry name" value="Nucleotidylyl transferase"/>
    <property type="match status" value="1"/>
</dbReference>
<dbReference type="Gene3D" id="3.40.50.620">
    <property type="entry name" value="HUPs"/>
    <property type="match status" value="1"/>
</dbReference>
<evidence type="ECO:0000256" key="5">
    <source>
        <dbReference type="ARBA" id="ARBA00022741"/>
    </source>
</evidence>
<evidence type="ECO:0000256" key="2">
    <source>
        <dbReference type="ARBA" id="ARBA00022642"/>
    </source>
</evidence>
<dbReference type="SUPFAM" id="SSF56112">
    <property type="entry name" value="Protein kinase-like (PK-like)"/>
    <property type="match status" value="1"/>
</dbReference>
<keyword evidence="4" id="KW-0548">Nucleotidyltransferase</keyword>
<feature type="domain" description="Protein kinase" evidence="9">
    <location>
        <begin position="33"/>
        <end position="338"/>
    </location>
</feature>
<dbReference type="PANTHER" id="PTHR24055">
    <property type="entry name" value="MITOGEN-ACTIVATED PROTEIN KINASE"/>
    <property type="match status" value="1"/>
</dbReference>
<dbReference type="InterPro" id="IPR004821">
    <property type="entry name" value="Cyt_trans-like"/>
</dbReference>
<name>A0AAE9JR75_CAEBR</name>
<evidence type="ECO:0000256" key="8">
    <source>
        <dbReference type="PROSITE-ProRule" id="PRU10141"/>
    </source>
</evidence>
<dbReference type="EMBL" id="CP092625">
    <property type="protein sequence ID" value="UMM39237.1"/>
    <property type="molecule type" value="Genomic_DNA"/>
</dbReference>
<gene>
    <name evidence="10" type="ORF">L5515_016382</name>
</gene>
<evidence type="ECO:0000256" key="1">
    <source>
        <dbReference type="ARBA" id="ARBA00004790"/>
    </source>
</evidence>
<dbReference type="Pfam" id="PF00069">
    <property type="entry name" value="Pkinase"/>
    <property type="match status" value="1"/>
</dbReference>
<dbReference type="InterPro" id="IPR005248">
    <property type="entry name" value="NadD/NMNAT"/>
</dbReference>
<sequence>MPAKKEGFNRVLDGLKKRQLQHDFKLERAAETYEPIQNIGSGAFGIVCEAVETSSDDKVAIKKVAHAYATPTLARRTLREIRVLRYIDHPNIVTLRDIFRTQGPLGIDVFLVMDLMQNNLHHIIYGNEEPLDEYYINQFLGQLLRGLEYLHVASIAHRNLKPSNLLVNQDGTLRIANFGMAKFTDNSSKKHDDEEHCYYMTQHVATLPYRAPELLFVLPEHSTAVDMWAVGCIFGEMVTRNELLPGRSVQGQIKMLLTILGHPPQHVIDEIRCDRTKKLIQDYEREAHVEWGDIMYCKARGDDQIVRHCDTFDFVKQLFQYDATKRISIQEALAHPYIQRVIEPQGSQKKCPFRVKKDMMQVEDLSHQELIEIMKQDVRSAENTYNEMRSGDYKRWMAGDFQRDRREQIEKANYDPMYSSRNSSNQLANGFNRQHQFGQPVSGYEWRVSTYGADYNRWMAGDFQRGRREQIERANYDQALAHPYIQALAHPYIRRVIEPQGSQKKCSKKMEKSKVVILAVGSFNPPTFGHLRMLEDAKNSLEFSGKEVVEGILSPVSDAYGKSTLIGSNHRLAMTEAAVKSSDWLRADGWECSQPVWTTTLNVLKHHQQEVKIRLGPDVEVLLLVGGDVVETFDKYNADGSLVWNLEDVQEIVSIGLVVQPRPGSDPEETLKNLDFLGWTQNVNVIASNAISSTSLRAAIKEHRSIKYTTPDEVITYIKEHNLYE</sequence>
<organism evidence="10 11">
    <name type="scientific">Caenorhabditis briggsae</name>
    <dbReference type="NCBI Taxonomy" id="6238"/>
    <lineage>
        <taxon>Eukaryota</taxon>
        <taxon>Metazoa</taxon>
        <taxon>Ecdysozoa</taxon>
        <taxon>Nematoda</taxon>
        <taxon>Chromadorea</taxon>
        <taxon>Rhabditida</taxon>
        <taxon>Rhabditina</taxon>
        <taxon>Rhabditomorpha</taxon>
        <taxon>Rhabditoidea</taxon>
        <taxon>Rhabditidae</taxon>
        <taxon>Peloderinae</taxon>
        <taxon>Caenorhabditis</taxon>
    </lineage>
</organism>
<keyword evidence="5 8" id="KW-0547">Nucleotide-binding</keyword>
<comment type="pathway">
    <text evidence="1">Cofactor biosynthesis; NAD(+) biosynthesis.</text>
</comment>
<evidence type="ECO:0000256" key="7">
    <source>
        <dbReference type="ARBA" id="ARBA00023027"/>
    </source>
</evidence>
<dbReference type="NCBIfam" id="TIGR00482">
    <property type="entry name" value="nicotinate (nicotinamide) nucleotide adenylyltransferase"/>
    <property type="match status" value="1"/>
</dbReference>
<dbReference type="GO" id="GO:0004672">
    <property type="term" value="F:protein kinase activity"/>
    <property type="evidence" value="ECO:0007669"/>
    <property type="project" value="InterPro"/>
</dbReference>
<dbReference type="FunFam" id="1.10.510.10:FF:002169">
    <property type="entry name" value="Mitogen-activated protein kinase sma-5"/>
    <property type="match status" value="1"/>
</dbReference>
<dbReference type="PROSITE" id="PS00107">
    <property type="entry name" value="PROTEIN_KINASE_ATP"/>
    <property type="match status" value="1"/>
</dbReference>
<feature type="binding site" evidence="8">
    <location>
        <position position="63"/>
    </location>
    <ligand>
        <name>ATP</name>
        <dbReference type="ChEBI" id="CHEBI:30616"/>
    </ligand>
</feature>
<dbReference type="InterPro" id="IPR000719">
    <property type="entry name" value="Prot_kinase_dom"/>
</dbReference>
<dbReference type="GO" id="GO:0005524">
    <property type="term" value="F:ATP binding"/>
    <property type="evidence" value="ECO:0007669"/>
    <property type="project" value="UniProtKB-UniRule"/>
</dbReference>
<evidence type="ECO:0000256" key="4">
    <source>
        <dbReference type="ARBA" id="ARBA00022695"/>
    </source>
</evidence>
<proteinExistence type="predicted"/>
<keyword evidence="3" id="KW-0808">Transferase</keyword>
<dbReference type="Gene3D" id="3.30.200.20">
    <property type="entry name" value="Phosphorylase Kinase, domain 1"/>
    <property type="match status" value="1"/>
</dbReference>
<dbReference type="InterPro" id="IPR050117">
    <property type="entry name" value="MAPK"/>
</dbReference>
<dbReference type="GO" id="GO:0070566">
    <property type="term" value="F:adenylyltransferase activity"/>
    <property type="evidence" value="ECO:0007669"/>
    <property type="project" value="UniProtKB-ARBA"/>
</dbReference>
<evidence type="ECO:0000313" key="11">
    <source>
        <dbReference type="Proteomes" id="UP000829354"/>
    </source>
</evidence>
<evidence type="ECO:0000313" key="10">
    <source>
        <dbReference type="EMBL" id="UMM39237.1"/>
    </source>
</evidence>
<dbReference type="Gene3D" id="1.10.510.10">
    <property type="entry name" value="Transferase(Phosphotransferase) domain 1"/>
    <property type="match status" value="1"/>
</dbReference>
<dbReference type="GO" id="GO:0009435">
    <property type="term" value="P:NAD+ biosynthetic process"/>
    <property type="evidence" value="ECO:0007669"/>
    <property type="project" value="InterPro"/>
</dbReference>
<protein>
    <recommendedName>
        <fullName evidence="9">Protein kinase domain-containing protein</fullName>
    </recommendedName>
</protein>
<keyword evidence="6 8" id="KW-0067">ATP-binding</keyword>
<keyword evidence="11" id="KW-1185">Reference proteome</keyword>
<keyword evidence="7" id="KW-0520">NAD</keyword>
<dbReference type="AlphaFoldDB" id="A0AAE9JR75"/>
<dbReference type="InterPro" id="IPR017441">
    <property type="entry name" value="Protein_kinase_ATP_BS"/>
</dbReference>